<proteinExistence type="predicted"/>
<evidence type="ECO:0000313" key="1">
    <source>
        <dbReference type="EMBL" id="RRT70276.1"/>
    </source>
</evidence>
<reference evidence="1 2" key="1">
    <citation type="journal article" date="2014" name="Agronomy (Basel)">
        <title>A Draft Genome Sequence for Ensete ventricosum, the Drought-Tolerant Tree Against Hunger.</title>
        <authorList>
            <person name="Harrison J."/>
            <person name="Moore K.A."/>
            <person name="Paszkiewicz K."/>
            <person name="Jones T."/>
            <person name="Grant M."/>
            <person name="Ambacheew D."/>
            <person name="Muzemil S."/>
            <person name="Studholme D.J."/>
        </authorList>
    </citation>
    <scope>NUCLEOTIDE SEQUENCE [LARGE SCALE GENOMIC DNA]</scope>
</reference>
<dbReference type="AlphaFoldDB" id="A0A427A241"/>
<name>A0A427A241_ENSVE</name>
<comment type="caution">
    <text evidence="1">The sequence shown here is derived from an EMBL/GenBank/DDBJ whole genome shotgun (WGS) entry which is preliminary data.</text>
</comment>
<gene>
    <name evidence="1" type="ORF">B296_00020127</name>
</gene>
<evidence type="ECO:0000313" key="2">
    <source>
        <dbReference type="Proteomes" id="UP000287651"/>
    </source>
</evidence>
<dbReference type="Proteomes" id="UP000287651">
    <property type="component" value="Unassembled WGS sequence"/>
</dbReference>
<sequence length="180" mass="20010">MGRIDLEGSRLDVPANEMTDCRGVARRNSQHVASKLFDSIPLKEQQRLYSPFNAYARAGKHDTVRNDGTEVLKQVRLVLILYYCDGDGDGDGSERTHGTCVCCNTMCSIHLHPTEAATVPSHRGPPYSIMFCTSSEVKPTEDEALKCTYQRIESWVYVQFGTGHYGTLNGDLSSDLKSED</sequence>
<protein>
    <submittedName>
        <fullName evidence="1">Uncharacterized protein</fullName>
    </submittedName>
</protein>
<organism evidence="1 2">
    <name type="scientific">Ensete ventricosum</name>
    <name type="common">Abyssinian banana</name>
    <name type="synonym">Musa ensete</name>
    <dbReference type="NCBI Taxonomy" id="4639"/>
    <lineage>
        <taxon>Eukaryota</taxon>
        <taxon>Viridiplantae</taxon>
        <taxon>Streptophyta</taxon>
        <taxon>Embryophyta</taxon>
        <taxon>Tracheophyta</taxon>
        <taxon>Spermatophyta</taxon>
        <taxon>Magnoliopsida</taxon>
        <taxon>Liliopsida</taxon>
        <taxon>Zingiberales</taxon>
        <taxon>Musaceae</taxon>
        <taxon>Ensete</taxon>
    </lineage>
</organism>
<dbReference type="EMBL" id="AMZH03004075">
    <property type="protein sequence ID" value="RRT70276.1"/>
    <property type="molecule type" value="Genomic_DNA"/>
</dbReference>
<accession>A0A427A241</accession>